<dbReference type="InterPro" id="IPR027417">
    <property type="entry name" value="P-loop_NTPase"/>
</dbReference>
<proteinExistence type="predicted"/>
<protein>
    <recommendedName>
        <fullName evidence="3">Nephrocystin 3-like N-terminal domain-containing protein</fullName>
    </recommendedName>
</protein>
<dbReference type="PANTHER" id="PTHR10039:SF17">
    <property type="entry name" value="FUNGAL STAND N-TERMINAL GOODBYE DOMAIN-CONTAINING PROTEIN-RELATED"/>
    <property type="match status" value="1"/>
</dbReference>
<organism evidence="4 5">
    <name type="scientific">Stachybotrys elegans</name>
    <dbReference type="NCBI Taxonomy" id="80388"/>
    <lineage>
        <taxon>Eukaryota</taxon>
        <taxon>Fungi</taxon>
        <taxon>Dikarya</taxon>
        <taxon>Ascomycota</taxon>
        <taxon>Pezizomycotina</taxon>
        <taxon>Sordariomycetes</taxon>
        <taxon>Hypocreomycetidae</taxon>
        <taxon>Hypocreales</taxon>
        <taxon>Stachybotryaceae</taxon>
        <taxon>Stachybotrys</taxon>
    </lineage>
</organism>
<keyword evidence="1" id="KW-0677">Repeat</keyword>
<dbReference type="Pfam" id="PF24883">
    <property type="entry name" value="NPHP3_N"/>
    <property type="match status" value="1"/>
</dbReference>
<dbReference type="Gene3D" id="3.40.50.300">
    <property type="entry name" value="P-loop containing nucleotide triphosphate hydrolases"/>
    <property type="match status" value="1"/>
</dbReference>
<dbReference type="Gene3D" id="1.25.40.10">
    <property type="entry name" value="Tetratricopeptide repeat domain"/>
    <property type="match status" value="1"/>
</dbReference>
<dbReference type="InterPro" id="IPR056884">
    <property type="entry name" value="NPHP3-like_N"/>
</dbReference>
<keyword evidence="5" id="KW-1185">Reference proteome</keyword>
<reference evidence="4" key="1">
    <citation type="journal article" date="2021" name="Nat. Commun.">
        <title>Genetic determinants of endophytism in the Arabidopsis root mycobiome.</title>
        <authorList>
            <person name="Mesny F."/>
            <person name="Miyauchi S."/>
            <person name="Thiergart T."/>
            <person name="Pickel B."/>
            <person name="Atanasova L."/>
            <person name="Karlsson M."/>
            <person name="Huettel B."/>
            <person name="Barry K.W."/>
            <person name="Haridas S."/>
            <person name="Chen C."/>
            <person name="Bauer D."/>
            <person name="Andreopoulos W."/>
            <person name="Pangilinan J."/>
            <person name="LaButti K."/>
            <person name="Riley R."/>
            <person name="Lipzen A."/>
            <person name="Clum A."/>
            <person name="Drula E."/>
            <person name="Henrissat B."/>
            <person name="Kohler A."/>
            <person name="Grigoriev I.V."/>
            <person name="Martin F.M."/>
            <person name="Hacquard S."/>
        </authorList>
    </citation>
    <scope>NUCLEOTIDE SEQUENCE</scope>
    <source>
        <strain evidence="4">MPI-CAGE-CH-0235</strain>
    </source>
</reference>
<sequence length="1454" mass="163917">MYSLIQNLSLSQIGRQHPNDGSNTSTVRLLAFAQRMEVVGVIAAVPPLLKMMSQIGTALHQLSSKTRTSKAVQGLRSQLDLLAPILSSIDGQYNAWSSLGRHPQNRLRPVIRDLEEELTGLATMVDKVEGPNGSGPSTLRRIKLVLTRFENDLKERGQRLDRAITLLQICLAELTNQANQRRQIRHFLAPLATDFIPKKLDGTIEWIWDHEKFKQWIGQTPHPVLSRAPTASNDQNRVLIVHGVKGCGKSVLAASVVDELRIKGSFALFFSFWAGHGRERTCDAMLRALLWQLLEVLPLETQFRIIPRLLDSLGHLTQTHFIAGRIADVGQEFSSEIFCVIDGIDESTDDWNSLDKNGPVSCLTDLLQAIPTMHLLLIGRQSSLRSAIRKWPSRIELTRDLALDDLNKFISAELDSCPNITDVETRQIILKELDAKSTVMFLWIKLVIKELRSSFSLQEVGYTLSRIPEELDREYGRIFLMLMDRLHGRTNNPSAGMIRARGLLELLVGASRPLSVTELRHAHAFASVPDACNTGYMNNLVSEEGIIHACGDFITIKDNIVSLGHTSMREFVLRSADHWTGQDRDIDFFRLDLKNCHRVMGLSCLKYLKHIDWEHGKSDSAQWESGLANRYPLLYYASNFTTAHLLNSDLSPEEASFHARGFIELGKFEMWMEFVAFAAEESSSFVSPPPQFWEEMLQFWGTPHLSESGTNNHASLLSLIIPRPLLEFLDAGLDSEVAASTAGEGGSKSSSLGKTGQPRLQDKTVATAASGTVAAEASLQEALQEIMANHSDTWTGQLLRTLPGVSTLIRAAGLLMDPLDVLFQALERSMNSASFFNLMAFGHIALQYDRKELALKTFRKALSRVEGKNDLREAWALGTMADYGDDIEVIQAQYARVFDLLEPRRDNPAVELARASVSCGRAVCLFKLKRDDEAKIAAAEAERILSTPLGVSVPSTPTSVLRQWCYRQIAASGVFSERRFKLTVLVGDMYRVEGFDEDAKRIVNSFVRDMPAGERSRHQWAQLMLVYFDVKYFRRQDDNSALKLAADIRPFFKPENDEERLDFFSLQLRTAILHFRLAELEQAYKELASLDISFFIQNIGVISKDPWYFRNFIVYFLDIHFAVGKLKEAVGKLDAHWPFIEKAFVKKRMPCNGHLTGPLHTMLKHGLFQMSERYLRQMLRQERLGKSSSVEEIVLREALAFSVFHRFEAHRRLESYELYKACSELAETKMPDWRSHRLMLGLGLAAASVGKPDEASSHFSTLASKMHSCYETSWFSVMLSRIFKAMADLYGGRPSEALLSLPPEWTDDSSSEEGSISDDSSASDDVSEETEDLVWWDTKTEHDTLILSVVAHMLSAHIFITTDRASEGRRLQDKCLEMLEDGFPRAFNTIAAPQGELLDGWIIHWARASHGYLSQRGERTDAATGLLVPLFPLQLFFPTGYSLYDPFRWPYVLN</sequence>
<comment type="caution">
    <text evidence="4">The sequence shown here is derived from an EMBL/GenBank/DDBJ whole genome shotgun (WGS) entry which is preliminary data.</text>
</comment>
<evidence type="ECO:0000313" key="4">
    <source>
        <dbReference type="EMBL" id="KAH7322495.1"/>
    </source>
</evidence>
<feature type="region of interest" description="Disordered" evidence="2">
    <location>
        <begin position="740"/>
        <end position="759"/>
    </location>
</feature>
<accession>A0A8K0SV47</accession>
<dbReference type="InterPro" id="IPR011990">
    <property type="entry name" value="TPR-like_helical_dom_sf"/>
</dbReference>
<evidence type="ECO:0000259" key="3">
    <source>
        <dbReference type="Pfam" id="PF24883"/>
    </source>
</evidence>
<feature type="compositionally biased region" description="Low complexity" evidence="2">
    <location>
        <begin position="747"/>
        <end position="756"/>
    </location>
</feature>
<dbReference type="SUPFAM" id="SSF52540">
    <property type="entry name" value="P-loop containing nucleoside triphosphate hydrolases"/>
    <property type="match status" value="1"/>
</dbReference>
<name>A0A8K0SV47_9HYPO</name>
<dbReference type="Proteomes" id="UP000813444">
    <property type="component" value="Unassembled WGS sequence"/>
</dbReference>
<evidence type="ECO:0000256" key="1">
    <source>
        <dbReference type="ARBA" id="ARBA00022737"/>
    </source>
</evidence>
<evidence type="ECO:0000256" key="2">
    <source>
        <dbReference type="SAM" id="MobiDB-lite"/>
    </source>
</evidence>
<feature type="region of interest" description="Disordered" evidence="2">
    <location>
        <begin position="1301"/>
        <end position="1327"/>
    </location>
</feature>
<gene>
    <name evidence="4" type="ORF">B0I35DRAFT_183127</name>
</gene>
<evidence type="ECO:0000313" key="5">
    <source>
        <dbReference type="Proteomes" id="UP000813444"/>
    </source>
</evidence>
<dbReference type="EMBL" id="JAGPNK010000004">
    <property type="protein sequence ID" value="KAH7322495.1"/>
    <property type="molecule type" value="Genomic_DNA"/>
</dbReference>
<dbReference type="PANTHER" id="PTHR10039">
    <property type="entry name" value="AMELOGENIN"/>
    <property type="match status" value="1"/>
</dbReference>
<dbReference type="OrthoDB" id="1658288at2759"/>
<feature type="domain" description="Nephrocystin 3-like N-terminal" evidence="3">
    <location>
        <begin position="202"/>
        <end position="378"/>
    </location>
</feature>